<proteinExistence type="predicted"/>
<dbReference type="InterPro" id="IPR029062">
    <property type="entry name" value="Class_I_gatase-like"/>
</dbReference>
<dbReference type="SUPFAM" id="SSF52317">
    <property type="entry name" value="Class I glutamine amidotransferase-like"/>
    <property type="match status" value="1"/>
</dbReference>
<dbReference type="EMBL" id="JBHLYR010000056">
    <property type="protein sequence ID" value="MFB9993794.1"/>
    <property type="molecule type" value="Genomic_DNA"/>
</dbReference>
<evidence type="ECO:0000259" key="2">
    <source>
        <dbReference type="Pfam" id="PF01965"/>
    </source>
</evidence>
<feature type="domain" description="DJ-1/PfpI" evidence="2">
    <location>
        <begin position="57"/>
        <end position="222"/>
    </location>
</feature>
<name>A0ABV6B1Z9_9DEIO</name>
<evidence type="ECO:0000313" key="4">
    <source>
        <dbReference type="Proteomes" id="UP001589733"/>
    </source>
</evidence>
<dbReference type="RefSeq" id="WP_380013325.1">
    <property type="nucleotide sequence ID" value="NZ_JBHLYR010000056.1"/>
</dbReference>
<comment type="caution">
    <text evidence="3">The sequence shown here is derived from an EMBL/GenBank/DDBJ whole genome shotgun (WGS) entry which is preliminary data.</text>
</comment>
<evidence type="ECO:0000256" key="1">
    <source>
        <dbReference type="SAM" id="SignalP"/>
    </source>
</evidence>
<dbReference type="InterPro" id="IPR052158">
    <property type="entry name" value="INH-QAR"/>
</dbReference>
<dbReference type="Gene3D" id="3.40.50.880">
    <property type="match status" value="1"/>
</dbReference>
<feature type="signal peptide" evidence="1">
    <location>
        <begin position="1"/>
        <end position="19"/>
    </location>
</feature>
<organism evidence="3 4">
    <name type="scientific">Deinococcus oregonensis</name>
    <dbReference type="NCBI Taxonomy" id="1805970"/>
    <lineage>
        <taxon>Bacteria</taxon>
        <taxon>Thermotogati</taxon>
        <taxon>Deinococcota</taxon>
        <taxon>Deinococci</taxon>
        <taxon>Deinococcales</taxon>
        <taxon>Deinococcaceae</taxon>
        <taxon>Deinococcus</taxon>
    </lineage>
</organism>
<keyword evidence="1" id="KW-0732">Signal</keyword>
<accession>A0ABV6B1Z9</accession>
<keyword evidence="4" id="KW-1185">Reference proteome</keyword>
<evidence type="ECO:0000313" key="3">
    <source>
        <dbReference type="EMBL" id="MFB9993794.1"/>
    </source>
</evidence>
<dbReference type="PANTHER" id="PTHR43130">
    <property type="entry name" value="ARAC-FAMILY TRANSCRIPTIONAL REGULATOR"/>
    <property type="match status" value="1"/>
</dbReference>
<sequence length="386" mass="41205">MKLIPKIALSLLAFMAVSAAVGVMNLSAAQGDLLSSAPRHDVTPKRQPLDPAKPTVAVVLGADVTESTDVLGPYAVFAASERFNVVTVSTTTRPVALTGGLDVVPDYTLTELDHRLPSGSAVIVIPNMPHIRAPQNQPIVPWLQRHARSKALLLSICYGADTLALTGLRDGQAATSHWGDLGRLKRLHPQVNWVTGQRYVDRGPLFGSAGILSGIDAALHVVARLSEQAVALNTAQTLQYPATRFLTSPRMPALQTQWSDGITLLNAAFLRDRRTVQVPLQAGVDELALAAVFDTQPAVYAARLRTSSDGAQVVTSRFGLRLVPALTPSPAPCRGRRCPVKPSHSKKLCGTWRVTSTCPRRASQRGAWSTAPVRTTGLARAGGAPW</sequence>
<gene>
    <name evidence="3" type="ORF">ACFFLM_17695</name>
</gene>
<dbReference type="Pfam" id="PF01965">
    <property type="entry name" value="DJ-1_PfpI"/>
    <property type="match status" value="1"/>
</dbReference>
<dbReference type="PANTHER" id="PTHR43130:SF3">
    <property type="entry name" value="HTH-TYPE TRANSCRIPTIONAL REGULATOR RV1931C"/>
    <property type="match status" value="1"/>
</dbReference>
<dbReference type="Proteomes" id="UP001589733">
    <property type="component" value="Unassembled WGS sequence"/>
</dbReference>
<protein>
    <submittedName>
        <fullName evidence="3">DJ-1/PfpI family protein</fullName>
    </submittedName>
</protein>
<dbReference type="InterPro" id="IPR002818">
    <property type="entry name" value="DJ-1/PfpI"/>
</dbReference>
<reference evidence="3 4" key="1">
    <citation type="submission" date="2024-09" db="EMBL/GenBank/DDBJ databases">
        <authorList>
            <person name="Sun Q."/>
            <person name="Mori K."/>
        </authorList>
    </citation>
    <scope>NUCLEOTIDE SEQUENCE [LARGE SCALE GENOMIC DNA]</scope>
    <source>
        <strain evidence="3 4">JCM 13503</strain>
    </source>
</reference>
<feature type="chain" id="PRO_5047380561" evidence="1">
    <location>
        <begin position="20"/>
        <end position="386"/>
    </location>
</feature>